<evidence type="ECO:0000256" key="5">
    <source>
        <dbReference type="ARBA" id="ARBA00023040"/>
    </source>
</evidence>
<comment type="similarity">
    <text evidence="10">Belongs to the G-protein coupled receptor 1 family.</text>
</comment>
<reference evidence="13" key="1">
    <citation type="submission" date="2021-10" db="EMBL/GenBank/DDBJ databases">
        <title>Tropical sea cucumber genome reveals ecological adaptation and Cuvierian tubules defense mechanism.</title>
        <authorList>
            <person name="Chen T."/>
        </authorList>
    </citation>
    <scope>NUCLEOTIDE SEQUENCE</scope>
    <source>
        <strain evidence="13">Nanhai2018</strain>
        <tissue evidence="13">Muscle</tissue>
    </source>
</reference>
<dbReference type="SMART" id="SM01381">
    <property type="entry name" value="7TM_GPCR_Srsx"/>
    <property type="match status" value="1"/>
</dbReference>
<dbReference type="AlphaFoldDB" id="A0A9Q1BH98"/>
<dbReference type="GO" id="GO:0005886">
    <property type="term" value="C:plasma membrane"/>
    <property type="evidence" value="ECO:0007669"/>
    <property type="project" value="UniProtKB-SubCell"/>
</dbReference>
<dbReference type="InterPro" id="IPR000276">
    <property type="entry name" value="GPCR_Rhodpsn"/>
</dbReference>
<keyword evidence="6 11" id="KW-0472">Membrane</keyword>
<dbReference type="PRINTS" id="PR00242">
    <property type="entry name" value="DOPAMINER"/>
</dbReference>
<dbReference type="Gene3D" id="1.20.1070.10">
    <property type="entry name" value="Rhodopsin 7-helix transmembrane proteins"/>
    <property type="match status" value="2"/>
</dbReference>
<dbReference type="Pfam" id="PF00001">
    <property type="entry name" value="7tm_1"/>
    <property type="match status" value="1"/>
</dbReference>
<dbReference type="SUPFAM" id="SSF81321">
    <property type="entry name" value="Family A G protein-coupled receptor-like"/>
    <property type="match status" value="1"/>
</dbReference>
<feature type="transmembrane region" description="Helical" evidence="11">
    <location>
        <begin position="162"/>
        <end position="182"/>
    </location>
</feature>
<keyword evidence="9 10" id="KW-0807">Transducer</keyword>
<keyword evidence="14" id="KW-1185">Reference proteome</keyword>
<dbReference type="OrthoDB" id="5977853at2759"/>
<dbReference type="PRINTS" id="PR00237">
    <property type="entry name" value="GPCRRHODOPSN"/>
</dbReference>
<dbReference type="FunFam" id="1.20.1070.10:FF:000523">
    <property type="entry name" value="5-hydroxytryptamine receptor 2B"/>
    <property type="match status" value="1"/>
</dbReference>
<sequence>MSTIIYSLLTVIVIFTIIFGNTLVCIAVATDRRLKAIQNRFLVSLAVADLSVGVLIMPLGLVNQLLGYWVFGSVLCQLWKVFDVLACTASIWNLCLIAVDRYYFITHAVKYSLWRTSNRVNLMIVSIWTLSILISAPPLFWWTADISPNERFKCLISDDVGYILFSTMGSFYVPAVIMLITYSKVWKEARLRARANTTPQGSQRESGNQGQDVPTTKCLLCVQHDGNHKTGHQLIQQKNTSKGLSNDQIESDKCCDQSEPNSSLKKGFECNEKGECQKIRGKTNFPTVDCHSGKPNTFKESNNMPLLEALPASTGSITLLERQKRRLAQKRERRVTLVLGIIMGSFLICWYPFFQLYVISALCGDACNISTLLFDVIFWIGYCNSALNPIIYTTFNKDFRRAFTRILSKLFGDVSFG</sequence>
<dbReference type="PANTHER" id="PTHR24248">
    <property type="entry name" value="ADRENERGIC RECEPTOR-RELATED G-PROTEIN COUPLED RECEPTOR"/>
    <property type="match status" value="1"/>
</dbReference>
<dbReference type="InterPro" id="IPR000929">
    <property type="entry name" value="Dopamine_rcpt"/>
</dbReference>
<evidence type="ECO:0000256" key="3">
    <source>
        <dbReference type="ARBA" id="ARBA00022692"/>
    </source>
</evidence>
<dbReference type="PROSITE" id="PS00237">
    <property type="entry name" value="G_PROTEIN_RECEP_F1_1"/>
    <property type="match status" value="1"/>
</dbReference>
<evidence type="ECO:0000256" key="8">
    <source>
        <dbReference type="ARBA" id="ARBA00023170"/>
    </source>
</evidence>
<dbReference type="PROSITE" id="PS50262">
    <property type="entry name" value="G_PROTEIN_RECEP_F1_2"/>
    <property type="match status" value="1"/>
</dbReference>
<feature type="transmembrane region" description="Helical" evidence="11">
    <location>
        <begin position="120"/>
        <end position="142"/>
    </location>
</feature>
<evidence type="ECO:0000256" key="4">
    <source>
        <dbReference type="ARBA" id="ARBA00022989"/>
    </source>
</evidence>
<feature type="transmembrane region" description="Helical" evidence="11">
    <location>
        <begin position="6"/>
        <end position="29"/>
    </location>
</feature>
<feature type="transmembrane region" description="Helical" evidence="11">
    <location>
        <begin position="373"/>
        <end position="395"/>
    </location>
</feature>
<evidence type="ECO:0000256" key="2">
    <source>
        <dbReference type="ARBA" id="ARBA00022475"/>
    </source>
</evidence>
<feature type="domain" description="G-protein coupled receptors family 1 profile" evidence="12">
    <location>
        <begin position="20"/>
        <end position="392"/>
    </location>
</feature>
<evidence type="ECO:0000256" key="11">
    <source>
        <dbReference type="SAM" id="Phobius"/>
    </source>
</evidence>
<evidence type="ECO:0000256" key="7">
    <source>
        <dbReference type="ARBA" id="ARBA00023157"/>
    </source>
</evidence>
<keyword evidence="8 10" id="KW-0675">Receptor</keyword>
<keyword evidence="2" id="KW-1003">Cell membrane</keyword>
<keyword evidence="5 10" id="KW-0297">G-protein coupled receptor</keyword>
<feature type="transmembrane region" description="Helical" evidence="11">
    <location>
        <begin position="41"/>
        <end position="61"/>
    </location>
</feature>
<dbReference type="Proteomes" id="UP001152320">
    <property type="component" value="Chromosome 17"/>
</dbReference>
<evidence type="ECO:0000256" key="9">
    <source>
        <dbReference type="ARBA" id="ARBA00023224"/>
    </source>
</evidence>
<dbReference type="EMBL" id="JAIZAY010000017">
    <property type="protein sequence ID" value="KAJ8025848.1"/>
    <property type="molecule type" value="Genomic_DNA"/>
</dbReference>
<comment type="caution">
    <text evidence="13">The sequence shown here is derived from an EMBL/GenBank/DDBJ whole genome shotgun (WGS) entry which is preliminary data.</text>
</comment>
<gene>
    <name evidence="13" type="ORF">HOLleu_33520</name>
</gene>
<dbReference type="PANTHER" id="PTHR24248:SF189">
    <property type="entry name" value="ALPHA2-ADRENERGIC-LIKE OCTOPAMINE RECEPTOR, ISOFORM B"/>
    <property type="match status" value="1"/>
</dbReference>
<feature type="transmembrane region" description="Helical" evidence="11">
    <location>
        <begin position="81"/>
        <end position="99"/>
    </location>
</feature>
<dbReference type="InterPro" id="IPR017452">
    <property type="entry name" value="GPCR_Rhodpsn_7TM"/>
</dbReference>
<keyword evidence="3 10" id="KW-0812">Transmembrane</keyword>
<comment type="subcellular location">
    <subcellularLocation>
        <location evidence="1">Cell membrane</location>
        <topology evidence="1">Multi-pass membrane protein</topology>
    </subcellularLocation>
</comment>
<evidence type="ECO:0000313" key="13">
    <source>
        <dbReference type="EMBL" id="KAJ8025848.1"/>
    </source>
</evidence>
<dbReference type="GO" id="GO:0004930">
    <property type="term" value="F:G protein-coupled receptor activity"/>
    <property type="evidence" value="ECO:0007669"/>
    <property type="project" value="UniProtKB-KW"/>
</dbReference>
<evidence type="ECO:0000256" key="6">
    <source>
        <dbReference type="ARBA" id="ARBA00023136"/>
    </source>
</evidence>
<accession>A0A9Q1BH98</accession>
<evidence type="ECO:0000256" key="1">
    <source>
        <dbReference type="ARBA" id="ARBA00004651"/>
    </source>
</evidence>
<keyword evidence="7" id="KW-1015">Disulfide bond</keyword>
<protein>
    <submittedName>
        <fullName evidence="13">Alpha-2 adrenergic receptor</fullName>
    </submittedName>
</protein>
<feature type="transmembrane region" description="Helical" evidence="11">
    <location>
        <begin position="335"/>
        <end position="353"/>
    </location>
</feature>
<evidence type="ECO:0000259" key="12">
    <source>
        <dbReference type="PROSITE" id="PS50262"/>
    </source>
</evidence>
<evidence type="ECO:0000313" key="14">
    <source>
        <dbReference type="Proteomes" id="UP001152320"/>
    </source>
</evidence>
<keyword evidence="4 11" id="KW-1133">Transmembrane helix</keyword>
<evidence type="ECO:0000256" key="10">
    <source>
        <dbReference type="RuleBase" id="RU000688"/>
    </source>
</evidence>
<proteinExistence type="inferred from homology"/>
<organism evidence="13 14">
    <name type="scientific">Holothuria leucospilota</name>
    <name type="common">Black long sea cucumber</name>
    <name type="synonym">Mertensiothuria leucospilota</name>
    <dbReference type="NCBI Taxonomy" id="206669"/>
    <lineage>
        <taxon>Eukaryota</taxon>
        <taxon>Metazoa</taxon>
        <taxon>Echinodermata</taxon>
        <taxon>Eleutherozoa</taxon>
        <taxon>Echinozoa</taxon>
        <taxon>Holothuroidea</taxon>
        <taxon>Aspidochirotacea</taxon>
        <taxon>Aspidochirotida</taxon>
        <taxon>Holothuriidae</taxon>
        <taxon>Holothuria</taxon>
    </lineage>
</organism>
<name>A0A9Q1BH98_HOLLE</name>